<name>A0A0D8BL39_9ACTN</name>
<evidence type="ECO:0000256" key="3">
    <source>
        <dbReference type="PROSITE-ProRule" id="PRU01100"/>
    </source>
</evidence>
<dbReference type="EMBL" id="JYFN01000003">
    <property type="protein sequence ID" value="KJE24983.1"/>
    <property type="molecule type" value="Genomic_DNA"/>
</dbReference>
<feature type="domain" description="GH26" evidence="5">
    <location>
        <begin position="559"/>
        <end position="898"/>
    </location>
</feature>
<dbReference type="PATRIC" id="fig|1502723.3.peg.2198"/>
<dbReference type="Proteomes" id="UP000032545">
    <property type="component" value="Unassembled WGS sequence"/>
</dbReference>
<feature type="compositionally biased region" description="Basic and acidic residues" evidence="4">
    <location>
        <begin position="315"/>
        <end position="326"/>
    </location>
</feature>
<dbReference type="InterPro" id="IPR022790">
    <property type="entry name" value="GH26_dom"/>
</dbReference>
<feature type="compositionally biased region" description="Low complexity" evidence="4">
    <location>
        <begin position="480"/>
        <end position="491"/>
    </location>
</feature>
<feature type="active site" description="Proton donor" evidence="3">
    <location>
        <position position="714"/>
    </location>
</feature>
<feature type="compositionally biased region" description="Low complexity" evidence="4">
    <location>
        <begin position="113"/>
        <end position="126"/>
    </location>
</feature>
<accession>A0A0D8BL39</accession>
<feature type="region of interest" description="Disordered" evidence="4">
    <location>
        <begin position="1"/>
        <end position="509"/>
    </location>
</feature>
<gene>
    <name evidence="6" type="ORF">FF36_00594</name>
</gene>
<reference evidence="7" key="1">
    <citation type="submission" date="2015-02" db="EMBL/GenBank/DDBJ databases">
        <title>Draft Genome of Frankia sp. CpI1-S.</title>
        <authorList>
            <person name="Oshone R.T."/>
            <person name="Ngom M."/>
            <person name="Ghodhbane-Gtari F."/>
            <person name="Gtari M."/>
            <person name="Morris K."/>
            <person name="Thomas K."/>
            <person name="Sen A."/>
            <person name="Tisa L.S."/>
        </authorList>
    </citation>
    <scope>NUCLEOTIDE SEQUENCE [LARGE SCALE GENOMIC DNA]</scope>
    <source>
        <strain evidence="7">CpI1-S</strain>
    </source>
</reference>
<dbReference type="Gene3D" id="3.20.20.80">
    <property type="entry name" value="Glycosidases"/>
    <property type="match status" value="1"/>
</dbReference>
<sequence length="898" mass="93550">MVLLPPSMTVPARGARTAGDGDRSAGGADRPAEPRLPGTRPPGPRLPAARPPDLRLPGSRPPDPESVESHPGGLWSVESRPGDLWSVESRPGDSSARAGSPGTGLSVGPPAAPRVGAPAAAPIGAPTDPPREPPADPPLDAPTNPLSERAVLVNGRPSAGRPVNPTAPSGWDEGTALFQIRRPGARGDDPGWPGDDRADPPSSPPPDHALPTPPVRTPPHGAHPADETGVLRWSETGAPPGDGRRRDAADQDDHRPGRWDDHGSAQGIPRTGAWSAARDAWLADDPRSGGRWAPSQPSGPAFGAPADGPAATRGHGGDGLRPRTDRAGTGPGGRQAEGWAPRTGLARGGSDRTGSDRGGSDRPASDRAVSDRAVSDRAVPDRGVSDRGAADRVRSDRVRPDRGSDRGAPGRGAPDRVALDRAGPGRIAPERIRAGRSGSALAGSGQAGSGRGAAEKRGAGRGGRAAWTDDEVWSDEIGSARAAEAARTARGGARHTGRSDDRAAPASGRRARAASWITAHWGGNASRLPHLPVIAVSVAAVLTLVAVTALLLVPSGSDGGSDPIATTAGQGASPTGQPGTAARPTQSGVPAAAVPQVQRAATTGLFPTGVAAHTLAQANAWARFRGRPNDVIVMYTDRSSWSDVTNPWMGRSASTFSGYAGTWVITQPLFPDSGPEKGNLADCAAGNYDAKWRQFGRWLVNMGRGDSFVRLGWEFNGLWFAWSATDPQQWIQCFRNASSAIRATSPKVRIDWNLNAHGSTTPVGAFDLYPGDQYVDVIGIDSYDQYPPSPTYADFDNQCNGDAGLCQVITFARTHHKLFSVPEWGVVSQQGTKAGRGGAAGGDNPAYMEKMYETFSRNADILAYEAYFPDAEEGNVRSSLVNPDLNPASAAVYQRLWG</sequence>
<evidence type="ECO:0000256" key="1">
    <source>
        <dbReference type="ARBA" id="ARBA00022801"/>
    </source>
</evidence>
<comment type="similarity">
    <text evidence="3">Belongs to the glycosyl hydrolase 26 family.</text>
</comment>
<dbReference type="PROSITE" id="PS51764">
    <property type="entry name" value="GH26"/>
    <property type="match status" value="1"/>
</dbReference>
<feature type="active site" description="Nucleophile" evidence="3">
    <location>
        <position position="823"/>
    </location>
</feature>
<feature type="compositionally biased region" description="Basic and acidic residues" evidence="4">
    <location>
        <begin position="185"/>
        <end position="199"/>
    </location>
</feature>
<dbReference type="InterPro" id="IPR017853">
    <property type="entry name" value="GH"/>
</dbReference>
<keyword evidence="1 3" id="KW-0378">Hydrolase</keyword>
<feature type="compositionally biased region" description="Basic and acidic residues" evidence="4">
    <location>
        <begin position="242"/>
        <end position="263"/>
    </location>
</feature>
<dbReference type="GO" id="GO:0004553">
    <property type="term" value="F:hydrolase activity, hydrolyzing O-glycosyl compounds"/>
    <property type="evidence" value="ECO:0007669"/>
    <property type="project" value="InterPro"/>
</dbReference>
<keyword evidence="7" id="KW-1185">Reference proteome</keyword>
<reference evidence="6 7" key="2">
    <citation type="journal article" date="2016" name="Genome Announc.">
        <title>Permanent Draft Genome Sequences for Two Variants of Frankia sp. Strain CpI1, the First Frankia Strain Isolated from Root Nodules of Comptonia peregrina.</title>
        <authorList>
            <person name="Oshone R."/>
            <person name="Hurst S.G.IV."/>
            <person name="Abebe-Akele F."/>
            <person name="Simpson S."/>
            <person name="Morris K."/>
            <person name="Thomas W.K."/>
            <person name="Tisa L.S."/>
        </authorList>
    </citation>
    <scope>NUCLEOTIDE SEQUENCE [LARGE SCALE GENOMIC DNA]</scope>
    <source>
        <strain evidence="7">CpI1-S</strain>
    </source>
</reference>
<feature type="compositionally biased region" description="Pro residues" evidence="4">
    <location>
        <begin position="201"/>
        <end position="217"/>
    </location>
</feature>
<feature type="compositionally biased region" description="Polar residues" evidence="4">
    <location>
        <begin position="567"/>
        <end position="588"/>
    </location>
</feature>
<feature type="region of interest" description="Disordered" evidence="4">
    <location>
        <begin position="562"/>
        <end position="593"/>
    </location>
</feature>
<feature type="compositionally biased region" description="Basic and acidic residues" evidence="4">
    <location>
        <begin position="349"/>
        <end position="405"/>
    </location>
</feature>
<protein>
    <submittedName>
        <fullName evidence="6">Glycosyl hydrolase family 26</fullName>
    </submittedName>
</protein>
<evidence type="ECO:0000256" key="4">
    <source>
        <dbReference type="SAM" id="MobiDB-lite"/>
    </source>
</evidence>
<evidence type="ECO:0000313" key="7">
    <source>
        <dbReference type="Proteomes" id="UP000032545"/>
    </source>
</evidence>
<comment type="caution">
    <text evidence="6">The sequence shown here is derived from an EMBL/GenBank/DDBJ whole genome shotgun (WGS) entry which is preliminary data.</text>
</comment>
<proteinExistence type="inferred from homology"/>
<keyword evidence="2 3" id="KW-0326">Glycosidase</keyword>
<evidence type="ECO:0000259" key="5">
    <source>
        <dbReference type="PROSITE" id="PS51764"/>
    </source>
</evidence>
<dbReference type="SUPFAM" id="SSF51445">
    <property type="entry name" value="(Trans)glycosidases"/>
    <property type="match status" value="1"/>
</dbReference>
<evidence type="ECO:0000256" key="2">
    <source>
        <dbReference type="ARBA" id="ARBA00023295"/>
    </source>
</evidence>
<feature type="compositionally biased region" description="Low complexity" evidence="4">
    <location>
        <begin position="435"/>
        <end position="444"/>
    </location>
</feature>
<dbReference type="Pfam" id="PF02156">
    <property type="entry name" value="Glyco_hydro_26"/>
    <property type="match status" value="1"/>
</dbReference>
<evidence type="ECO:0000313" key="6">
    <source>
        <dbReference type="EMBL" id="KJE24983.1"/>
    </source>
</evidence>
<dbReference type="AlphaFoldDB" id="A0A0D8BL39"/>
<organism evidence="6 7">
    <name type="scientific">Frankia torreyi</name>
    <dbReference type="NCBI Taxonomy" id="1856"/>
    <lineage>
        <taxon>Bacteria</taxon>
        <taxon>Bacillati</taxon>
        <taxon>Actinomycetota</taxon>
        <taxon>Actinomycetes</taxon>
        <taxon>Frankiales</taxon>
        <taxon>Frankiaceae</taxon>
        <taxon>Frankia</taxon>
    </lineage>
</organism>
<feature type="compositionally biased region" description="Low complexity" evidence="4">
    <location>
        <begin position="299"/>
        <end position="311"/>
    </location>
</feature>